<dbReference type="AlphaFoldDB" id="A0A7V7UD70"/>
<feature type="domain" description="ABC3 transporter permease C-terminal" evidence="7">
    <location>
        <begin position="452"/>
        <end position="562"/>
    </location>
</feature>
<proteinExistence type="predicted"/>
<organism evidence="8 9">
    <name type="scientific">Candidatus Galacturonatibacter soehngenii</name>
    <dbReference type="NCBI Taxonomy" id="2307010"/>
    <lineage>
        <taxon>Bacteria</taxon>
        <taxon>Bacillati</taxon>
        <taxon>Bacillota</taxon>
        <taxon>Clostridia</taxon>
        <taxon>Lachnospirales</taxon>
        <taxon>Lachnospiraceae</taxon>
        <taxon>Candidatus Galacturonatibacter</taxon>
    </lineage>
</organism>
<keyword evidence="5 6" id="KW-0472">Membrane</keyword>
<evidence type="ECO:0000259" key="7">
    <source>
        <dbReference type="Pfam" id="PF02687"/>
    </source>
</evidence>
<name>A0A7V7UD70_9FIRM</name>
<feature type="transmembrane region" description="Helical" evidence="6">
    <location>
        <begin position="490"/>
        <end position="513"/>
    </location>
</feature>
<protein>
    <submittedName>
        <fullName evidence="8">FtsX-like permease family protein</fullName>
    </submittedName>
</protein>
<accession>A0A7V7UD70</accession>
<dbReference type="EMBL" id="WAGX01000003">
    <property type="protein sequence ID" value="KAB1440490.1"/>
    <property type="molecule type" value="Genomic_DNA"/>
</dbReference>
<reference evidence="8 9" key="2">
    <citation type="submission" date="2020-02" db="EMBL/GenBank/DDBJ databases">
        <title>Candidatus Galacturonibacter soehngenii shows hetero-acetogenic catabolism of galacturonic acid but lacks a canonical carbon monoxide dehydrogenase/acetyl-CoA synthase complex.</title>
        <authorList>
            <person name="Diender M."/>
            <person name="Stouten G.R."/>
            <person name="Petersen J.F."/>
            <person name="Nielsen P.H."/>
            <person name="Dueholm M.S."/>
            <person name="Pronk J.T."/>
            <person name="Van Loosdrecht M.C.M."/>
        </authorList>
    </citation>
    <scope>NUCLEOTIDE SEQUENCE [LARGE SCALE GENOMIC DNA]</scope>
    <source>
        <strain evidence="8">GalUA</strain>
    </source>
</reference>
<evidence type="ECO:0000313" key="9">
    <source>
        <dbReference type="Proteomes" id="UP000461768"/>
    </source>
</evidence>
<keyword evidence="4 6" id="KW-1133">Transmembrane helix</keyword>
<keyword evidence="2" id="KW-1003">Cell membrane</keyword>
<keyword evidence="9" id="KW-1185">Reference proteome</keyword>
<dbReference type="OrthoDB" id="2934570at2"/>
<evidence type="ECO:0000256" key="6">
    <source>
        <dbReference type="SAM" id="Phobius"/>
    </source>
</evidence>
<comment type="subcellular location">
    <subcellularLocation>
        <location evidence="1">Cell membrane</location>
        <topology evidence="1">Multi-pass membrane protein</topology>
    </subcellularLocation>
</comment>
<feature type="transmembrane region" description="Helical" evidence="6">
    <location>
        <begin position="78"/>
        <end position="103"/>
    </location>
</feature>
<comment type="caution">
    <text evidence="8">The sequence shown here is derived from an EMBL/GenBank/DDBJ whole genome shotgun (WGS) entry which is preliminary data.</text>
</comment>
<evidence type="ECO:0000256" key="5">
    <source>
        <dbReference type="ARBA" id="ARBA00023136"/>
    </source>
</evidence>
<feature type="domain" description="ABC3 transporter permease C-terminal" evidence="7">
    <location>
        <begin position="85"/>
        <end position="189"/>
    </location>
</feature>
<feature type="transmembrane region" description="Helical" evidence="6">
    <location>
        <begin position="175"/>
        <end position="197"/>
    </location>
</feature>
<reference evidence="8 9" key="1">
    <citation type="submission" date="2019-09" db="EMBL/GenBank/DDBJ databases">
        <authorList>
            <person name="Valk L.C."/>
        </authorList>
    </citation>
    <scope>NUCLEOTIDE SEQUENCE [LARGE SCALE GENOMIC DNA]</scope>
    <source>
        <strain evidence="8">GalUA</strain>
    </source>
</reference>
<dbReference type="InterPro" id="IPR003838">
    <property type="entry name" value="ABC3_permease_C"/>
</dbReference>
<feature type="transmembrane region" description="Helical" evidence="6">
    <location>
        <begin position="123"/>
        <end position="148"/>
    </location>
</feature>
<feature type="transmembrane region" description="Helical" evidence="6">
    <location>
        <begin position="241"/>
        <end position="266"/>
    </location>
</feature>
<sequence length="576" mass="65099">MGDLIMILLFKYLSRDLIKKKSMISVLFLFTVFISFMYFFVHFSIDKNWLILNEILEQNGNLSADEAKYYTALQNNQILIRNITVAMMSIFSIILFMFMKNFIHKNETNIGHILSMGFLEHDVIIALVFATACFSIIGSLVGLVLGYFGSSILMNANMETYLINGIVKGINIKTLLIGTLLTTAVFCVVTYATGIGMGRKDVALMIKHMDKKEPHPGLIEALVSRFPIKDKFKFKLTMKNISAVLFIVVAVVTFNIMFVLSVSLFFSGKKIIETQTTNRDYSYDVSYNNYMTNNNQSETEDIYYLKEEGTIELEGDTLQYNIVGLDHTSSLFQLVDKNNKAINIEEGIILNPELEENYGLKVGDEIHLIVAGEAYAIPVVASAVNADLKTIYIPKQQLAKMLSQNSMSYNGVLTNRRLEDGVVTTFEDKIATIQRGLTSNKASAVINQSIGVITGCLLIYLALLIGLNNNMKSILIFDLLGYNNREVNKVLLNPHMILINIFFWITLPIGVYVARGIQIMTSIQTGDYMPFQINIVTVAYMLFILNLLCFLVRALFAIKIKHIIYAERQAEFLQEW</sequence>
<feature type="transmembrane region" description="Helical" evidence="6">
    <location>
        <begin position="21"/>
        <end position="41"/>
    </location>
</feature>
<feature type="transmembrane region" description="Helical" evidence="6">
    <location>
        <begin position="533"/>
        <end position="556"/>
    </location>
</feature>
<dbReference type="GO" id="GO:0005886">
    <property type="term" value="C:plasma membrane"/>
    <property type="evidence" value="ECO:0007669"/>
    <property type="project" value="UniProtKB-SubCell"/>
</dbReference>
<dbReference type="Proteomes" id="UP000461768">
    <property type="component" value="Unassembled WGS sequence"/>
</dbReference>
<feature type="transmembrane region" description="Helical" evidence="6">
    <location>
        <begin position="450"/>
        <end position="469"/>
    </location>
</feature>
<evidence type="ECO:0000256" key="4">
    <source>
        <dbReference type="ARBA" id="ARBA00022989"/>
    </source>
</evidence>
<gene>
    <name evidence="8" type="ORF">F7O84_01245</name>
</gene>
<keyword evidence="3 6" id="KW-0812">Transmembrane</keyword>
<evidence type="ECO:0000256" key="1">
    <source>
        <dbReference type="ARBA" id="ARBA00004651"/>
    </source>
</evidence>
<evidence type="ECO:0000256" key="2">
    <source>
        <dbReference type="ARBA" id="ARBA00022475"/>
    </source>
</evidence>
<evidence type="ECO:0000313" key="8">
    <source>
        <dbReference type="EMBL" id="KAB1440490.1"/>
    </source>
</evidence>
<dbReference type="Pfam" id="PF02687">
    <property type="entry name" value="FtsX"/>
    <property type="match status" value="2"/>
</dbReference>
<evidence type="ECO:0000256" key="3">
    <source>
        <dbReference type="ARBA" id="ARBA00022692"/>
    </source>
</evidence>